<dbReference type="SUPFAM" id="SSF48557">
    <property type="entry name" value="L-aspartase-like"/>
    <property type="match status" value="1"/>
</dbReference>
<dbReference type="GO" id="GO:0004056">
    <property type="term" value="F:argininosuccinate lyase activity"/>
    <property type="evidence" value="ECO:0007669"/>
    <property type="project" value="UniProtKB-EC"/>
</dbReference>
<dbReference type="InterPro" id="IPR024083">
    <property type="entry name" value="Fumarase/histidase_N"/>
</dbReference>
<dbReference type="EC" id="4.3.2.1" evidence="2"/>
<comment type="pathway">
    <text evidence="1">Amino-acid biosynthesis; L-arginine biosynthesis; L-arginine from L-ornithine and carbamoyl phosphate: step 3/3.</text>
</comment>
<dbReference type="InterPro" id="IPR008948">
    <property type="entry name" value="L-Aspartase-like"/>
</dbReference>
<evidence type="ECO:0000313" key="8">
    <source>
        <dbReference type="Proteomes" id="UP000550260"/>
    </source>
</evidence>
<sequence>MRRGPGHRPPGVPGDRRRADVVHRPQGGLVTGTTTPNGYLGAEAMITSGPAPELVDAGYALEIADAPLLHRGLTLADLAHLLALIDCRVLSEAEVRPLLRRLLDLLDTPAAEFEYDPAYGDAYNSRERVLERELGPDAGRLHLGRTRREAGRIAFRLALREHLLDLHDAVTGFAEALAVAETDAADTLWADTTYLQPAQPSTFGHYLGGFAEQAVRHLDRIADAHRQADVSPGGSGGVGGTRLPLDRNHLAALLGFAAAGRHTRDVMWSTDGLVDAVGAATQAVLTVDQLAEDLEIFASPAFGYVTLDASLCRASVLMPQKRNPYALAVIRGGASTVVGRLTGLLVTRRSPSARTDSWLYAYGEVAGALALSTRLVRLGTAVVRGLTPNTENLAAQAGAHHTGAADLAEDFARHLGLDYRTAYRVVGRAVSMAGEHALTPALLAEAAEQVTGAALVVPDRLVALAAEPRCLVAERVAEGGAAPHRVREHAAAVAGSVAAAREWHQARFEHARDAEQALVASAHAMASGR</sequence>
<reference evidence="7 8" key="1">
    <citation type="submission" date="2020-08" db="EMBL/GenBank/DDBJ databases">
        <title>Amycolatopsis echigonensis JCM 21831.</title>
        <authorList>
            <person name="Tedsree N."/>
            <person name="Kuncharoen N."/>
            <person name="Likhitwitayawuid K."/>
            <person name="Tanasupawat S."/>
        </authorList>
    </citation>
    <scope>NUCLEOTIDE SEQUENCE [LARGE SCALE GENOMIC DNA]</scope>
    <source>
        <strain evidence="7 8">JCM 21831</strain>
    </source>
</reference>
<dbReference type="Gene3D" id="1.10.40.30">
    <property type="entry name" value="Fumarase/aspartase (C-terminal domain)"/>
    <property type="match status" value="1"/>
</dbReference>
<dbReference type="PRINTS" id="PR00149">
    <property type="entry name" value="FUMRATELYASE"/>
</dbReference>
<accession>A0A8E1W8B5</accession>
<keyword evidence="4 7" id="KW-0456">Lyase</keyword>
<name>A0A8E1W8B5_9PSEU</name>
<dbReference type="InterPro" id="IPR022761">
    <property type="entry name" value="Fumarate_lyase_N"/>
</dbReference>
<dbReference type="Gene3D" id="1.20.200.10">
    <property type="entry name" value="Fumarase/aspartase (Central domain)"/>
    <property type="match status" value="1"/>
</dbReference>
<dbReference type="GO" id="GO:0005829">
    <property type="term" value="C:cytosol"/>
    <property type="evidence" value="ECO:0007669"/>
    <property type="project" value="TreeGrafter"/>
</dbReference>
<dbReference type="GO" id="GO:0042450">
    <property type="term" value="P:L-arginine biosynthetic process via ornithine"/>
    <property type="evidence" value="ECO:0007669"/>
    <property type="project" value="InterPro"/>
</dbReference>
<dbReference type="PANTHER" id="PTHR43814:SF1">
    <property type="entry name" value="ARGININOSUCCINATE LYASE"/>
    <property type="match status" value="1"/>
</dbReference>
<gene>
    <name evidence="7" type="ORF">H5411_40680</name>
</gene>
<dbReference type="Proteomes" id="UP000550260">
    <property type="component" value="Unassembled WGS sequence"/>
</dbReference>
<organism evidence="7 8">
    <name type="scientific">Amycolatopsis echigonensis</name>
    <dbReference type="NCBI Taxonomy" id="2576905"/>
    <lineage>
        <taxon>Bacteria</taxon>
        <taxon>Bacillati</taxon>
        <taxon>Actinomycetota</taxon>
        <taxon>Actinomycetes</taxon>
        <taxon>Pseudonocardiales</taxon>
        <taxon>Pseudonocardiaceae</taxon>
        <taxon>Amycolatopsis</taxon>
    </lineage>
</organism>
<dbReference type="InterPro" id="IPR000362">
    <property type="entry name" value="Fumarate_lyase_fam"/>
</dbReference>
<evidence type="ECO:0000259" key="6">
    <source>
        <dbReference type="Pfam" id="PF00206"/>
    </source>
</evidence>
<evidence type="ECO:0000256" key="2">
    <source>
        <dbReference type="ARBA" id="ARBA00012338"/>
    </source>
</evidence>
<dbReference type="EMBL" id="JACJHR010000104">
    <property type="protein sequence ID" value="MBB2505423.1"/>
    <property type="molecule type" value="Genomic_DNA"/>
</dbReference>
<feature type="domain" description="Fumarate lyase N-terminal" evidence="6">
    <location>
        <begin position="138"/>
        <end position="339"/>
    </location>
</feature>
<dbReference type="Gene3D" id="1.10.275.10">
    <property type="entry name" value="Fumarase/aspartase (N-terminal domain)"/>
    <property type="match status" value="1"/>
</dbReference>
<dbReference type="InterPro" id="IPR009049">
    <property type="entry name" value="Argininosuccinate_lyase"/>
</dbReference>
<protein>
    <recommendedName>
        <fullName evidence="2">argininosuccinate lyase</fullName>
        <ecNumber evidence="2">4.3.2.1</ecNumber>
    </recommendedName>
</protein>
<evidence type="ECO:0000256" key="4">
    <source>
        <dbReference type="ARBA" id="ARBA00023239"/>
    </source>
</evidence>
<dbReference type="UniPathway" id="UPA00068">
    <property type="reaction ID" value="UER00114"/>
</dbReference>
<dbReference type="PANTHER" id="PTHR43814">
    <property type="entry name" value="ARGININOSUCCINATE LYASE"/>
    <property type="match status" value="1"/>
</dbReference>
<evidence type="ECO:0000313" key="7">
    <source>
        <dbReference type="EMBL" id="MBB2505423.1"/>
    </source>
</evidence>
<evidence type="ECO:0000256" key="5">
    <source>
        <dbReference type="SAM" id="MobiDB-lite"/>
    </source>
</evidence>
<proteinExistence type="predicted"/>
<dbReference type="PRINTS" id="PR00145">
    <property type="entry name" value="ARGSUCLYASE"/>
</dbReference>
<keyword evidence="3" id="KW-0028">Amino-acid biosynthesis</keyword>
<comment type="caution">
    <text evidence="7">The sequence shown here is derived from an EMBL/GenBank/DDBJ whole genome shotgun (WGS) entry which is preliminary data.</text>
</comment>
<evidence type="ECO:0000256" key="1">
    <source>
        <dbReference type="ARBA" id="ARBA00004941"/>
    </source>
</evidence>
<dbReference type="Pfam" id="PF00206">
    <property type="entry name" value="Lyase_1"/>
    <property type="match status" value="1"/>
</dbReference>
<dbReference type="AlphaFoldDB" id="A0A8E1W8B5"/>
<evidence type="ECO:0000256" key="3">
    <source>
        <dbReference type="ARBA" id="ARBA00022571"/>
    </source>
</evidence>
<keyword evidence="3" id="KW-0055">Arginine biosynthesis</keyword>
<feature type="region of interest" description="Disordered" evidence="5">
    <location>
        <begin position="1"/>
        <end position="20"/>
    </location>
</feature>